<sequence length="80" mass="8926">MTSCGAISITSSGDEGAKQTCSNFKRLSDCVMEHIDLCDNKILTEAFRMFIALVNRTTGKTCRLKQEEFPQEIEGNDFSL</sequence>
<accession>A0AAE1D6V7</accession>
<reference evidence="1" key="1">
    <citation type="journal article" date="2023" name="G3 (Bethesda)">
        <title>A reference genome for the long-term kleptoplast-retaining sea slug Elysia crispata morphotype clarki.</title>
        <authorList>
            <person name="Eastman K.E."/>
            <person name="Pendleton A.L."/>
            <person name="Shaikh M.A."/>
            <person name="Suttiyut T."/>
            <person name="Ogas R."/>
            <person name="Tomko P."/>
            <person name="Gavelis G."/>
            <person name="Widhalm J.R."/>
            <person name="Wisecaver J.H."/>
        </authorList>
    </citation>
    <scope>NUCLEOTIDE SEQUENCE</scope>
    <source>
        <strain evidence="1">ECLA1</strain>
    </source>
</reference>
<gene>
    <name evidence="1" type="ORF">RRG08_045812</name>
</gene>
<organism evidence="1 2">
    <name type="scientific">Elysia crispata</name>
    <name type="common">lettuce slug</name>
    <dbReference type="NCBI Taxonomy" id="231223"/>
    <lineage>
        <taxon>Eukaryota</taxon>
        <taxon>Metazoa</taxon>
        <taxon>Spiralia</taxon>
        <taxon>Lophotrochozoa</taxon>
        <taxon>Mollusca</taxon>
        <taxon>Gastropoda</taxon>
        <taxon>Heterobranchia</taxon>
        <taxon>Euthyneura</taxon>
        <taxon>Panpulmonata</taxon>
        <taxon>Sacoglossa</taxon>
        <taxon>Placobranchoidea</taxon>
        <taxon>Plakobranchidae</taxon>
        <taxon>Elysia</taxon>
    </lineage>
</organism>
<evidence type="ECO:0000313" key="2">
    <source>
        <dbReference type="Proteomes" id="UP001283361"/>
    </source>
</evidence>
<dbReference type="Proteomes" id="UP001283361">
    <property type="component" value="Unassembled WGS sequence"/>
</dbReference>
<dbReference type="EMBL" id="JAWDGP010005116">
    <property type="protein sequence ID" value="KAK3759527.1"/>
    <property type="molecule type" value="Genomic_DNA"/>
</dbReference>
<keyword evidence="2" id="KW-1185">Reference proteome</keyword>
<name>A0AAE1D6V7_9GAST</name>
<proteinExistence type="predicted"/>
<comment type="caution">
    <text evidence="1">The sequence shown here is derived from an EMBL/GenBank/DDBJ whole genome shotgun (WGS) entry which is preliminary data.</text>
</comment>
<dbReference type="AlphaFoldDB" id="A0AAE1D6V7"/>
<evidence type="ECO:0000313" key="1">
    <source>
        <dbReference type="EMBL" id="KAK3759527.1"/>
    </source>
</evidence>
<protein>
    <submittedName>
        <fullName evidence="1">Uncharacterized protein</fullName>
    </submittedName>
</protein>